<feature type="compositionally biased region" description="Basic and acidic residues" evidence="2">
    <location>
        <begin position="640"/>
        <end position="649"/>
    </location>
</feature>
<feature type="coiled-coil region" evidence="1">
    <location>
        <begin position="356"/>
        <end position="443"/>
    </location>
</feature>
<comment type="caution">
    <text evidence="3">The sequence shown here is derived from an EMBL/GenBank/DDBJ whole genome shotgun (WGS) entry which is preliminary data.</text>
</comment>
<feature type="region of interest" description="Disordered" evidence="2">
    <location>
        <begin position="630"/>
        <end position="714"/>
    </location>
</feature>
<reference evidence="3" key="1">
    <citation type="submission" date="2023-07" db="EMBL/GenBank/DDBJ databases">
        <authorList>
            <person name="Stuckert A."/>
        </authorList>
    </citation>
    <scope>NUCLEOTIDE SEQUENCE</scope>
</reference>
<evidence type="ECO:0000313" key="4">
    <source>
        <dbReference type="Proteomes" id="UP001176940"/>
    </source>
</evidence>
<dbReference type="InterPro" id="IPR040248">
    <property type="entry name" value="RRBP1"/>
</dbReference>
<evidence type="ECO:0000313" key="3">
    <source>
        <dbReference type="EMBL" id="CAJ0920406.1"/>
    </source>
</evidence>
<keyword evidence="1" id="KW-0175">Coiled coil</keyword>
<feature type="compositionally biased region" description="Polar residues" evidence="2">
    <location>
        <begin position="630"/>
        <end position="639"/>
    </location>
</feature>
<dbReference type="Gene3D" id="1.10.287.1490">
    <property type="match status" value="1"/>
</dbReference>
<dbReference type="PANTHER" id="PTHR18939">
    <property type="entry name" value="RIBOSOME BINDING PROTEIN-1"/>
    <property type="match status" value="1"/>
</dbReference>
<evidence type="ECO:0008006" key="5">
    <source>
        <dbReference type="Google" id="ProtNLM"/>
    </source>
</evidence>
<protein>
    <recommendedName>
        <fullName evidence="5">Ribosome-binding protein 1</fullName>
    </recommendedName>
</protein>
<evidence type="ECO:0000256" key="2">
    <source>
        <dbReference type="SAM" id="MobiDB-lite"/>
    </source>
</evidence>
<name>A0ABN9KQZ9_9NEOB</name>
<gene>
    <name evidence="3" type="ORF">RIMI_LOCUS1264271</name>
</gene>
<organism evidence="3 4">
    <name type="scientific">Ranitomeya imitator</name>
    <name type="common">mimic poison frog</name>
    <dbReference type="NCBI Taxonomy" id="111125"/>
    <lineage>
        <taxon>Eukaryota</taxon>
        <taxon>Metazoa</taxon>
        <taxon>Chordata</taxon>
        <taxon>Craniata</taxon>
        <taxon>Vertebrata</taxon>
        <taxon>Euteleostomi</taxon>
        <taxon>Amphibia</taxon>
        <taxon>Batrachia</taxon>
        <taxon>Anura</taxon>
        <taxon>Neobatrachia</taxon>
        <taxon>Hyloidea</taxon>
        <taxon>Dendrobatidae</taxon>
        <taxon>Dendrobatinae</taxon>
        <taxon>Ranitomeya</taxon>
    </lineage>
</organism>
<sequence length="714" mass="80829">MALDPGKVSSELDTALYLPYKTLVSTVSSMVLSEGEALKLIEILTERNGIKQDTWHMASQKGDPVAALRKQLEEKDKLLSSEQENAAAAKNKLREVNKELSTEKTKIASVEAKFKEQILSRDQEINALQARMQASYTDHLVEIQQQQGKIRALQDELENGPKAQLARLQQENSILRDALNQATSQTESKQNAELAKIRQECSKLSKELSEKSEALQQEEQKRKSVDGKLSAYEKQVSQLETLQQESEASLQKRLDEVSEELRKSQNTYKTLLADTERAKGKQLNVADLQTKLMSYEAEGKHKSEELDRLNQKLQEVTGENVQLLERIKSIEVLLEAGQSNDAEKGKQQQECKDVEITQLHARLKEKEGQISVLEKEAVELKETIEQQKNKNNELREKNWQAMDALGKAEKTCEEKLTSERKAKDDLEQQLSGVQTQAKEALTTLFPQVSVESHQLYGEWLQEFREKSSDILKQLSQPADQTDSSDSILKLKEAEEAQVSLQAECVNNIGRFLEGMLKDLQKSVEEEEQVWKAKLEASEEELKKSQIQVKSLEESLERLKSEVQSTEQLKECIALMEAQLETQMNTSSTECQTYSKEVESLQQLLSESQEALESTKTEARKQSKELSLLRQQLSEMQNHVQDSHGSDGHQLKAPQSSRDEQNEEQNISEGLEERSVYSLQQELEKLKTAEEASTGPEEAQQLKDQDSIIPSGTSV</sequence>
<feature type="coiled-coil region" evidence="1">
    <location>
        <begin position="65"/>
        <end position="326"/>
    </location>
</feature>
<accession>A0ABN9KQZ9</accession>
<dbReference type="Proteomes" id="UP001176940">
    <property type="component" value="Unassembled WGS sequence"/>
</dbReference>
<proteinExistence type="predicted"/>
<keyword evidence="4" id="KW-1185">Reference proteome</keyword>
<evidence type="ECO:0000256" key="1">
    <source>
        <dbReference type="SAM" id="Coils"/>
    </source>
</evidence>
<dbReference type="PANTHER" id="PTHR18939:SF4">
    <property type="entry name" value="RIBOSOME-BINDING PROTEIN 1"/>
    <property type="match status" value="1"/>
</dbReference>
<dbReference type="EMBL" id="CAUEEQ010001636">
    <property type="protein sequence ID" value="CAJ0920406.1"/>
    <property type="molecule type" value="Genomic_DNA"/>
</dbReference>